<dbReference type="PANTHER" id="PTHR11610:SF173">
    <property type="entry name" value="LIPASE DOMAIN-CONTAINING PROTEIN-RELATED"/>
    <property type="match status" value="1"/>
</dbReference>
<comment type="subcellular location">
    <subcellularLocation>
        <location evidence="1">Secreted</location>
    </subcellularLocation>
</comment>
<proteinExistence type="inferred from homology"/>
<keyword evidence="3" id="KW-0964">Secreted</keyword>
<keyword evidence="5" id="KW-0472">Membrane</keyword>
<dbReference type="GO" id="GO:0016042">
    <property type="term" value="P:lipid catabolic process"/>
    <property type="evidence" value="ECO:0007669"/>
    <property type="project" value="TreeGrafter"/>
</dbReference>
<evidence type="ECO:0000256" key="5">
    <source>
        <dbReference type="SAM" id="Phobius"/>
    </source>
</evidence>
<dbReference type="Proteomes" id="UP000053240">
    <property type="component" value="Unassembled WGS sequence"/>
</dbReference>
<accession>A0A0N1IGL3</accession>
<dbReference type="SUPFAM" id="SSF53474">
    <property type="entry name" value="alpha/beta-Hydrolases"/>
    <property type="match status" value="1"/>
</dbReference>
<dbReference type="InParanoid" id="A0A0N1IGL3"/>
<feature type="transmembrane region" description="Helical" evidence="5">
    <location>
        <begin position="56"/>
        <end position="74"/>
    </location>
</feature>
<name>A0A0N1IGL3_PAPMA</name>
<feature type="domain" description="Lipase" evidence="6">
    <location>
        <begin position="147"/>
        <end position="386"/>
    </location>
</feature>
<organism evidence="7 8">
    <name type="scientific">Papilio machaon</name>
    <name type="common">Old World swallowtail butterfly</name>
    <dbReference type="NCBI Taxonomy" id="76193"/>
    <lineage>
        <taxon>Eukaryota</taxon>
        <taxon>Metazoa</taxon>
        <taxon>Ecdysozoa</taxon>
        <taxon>Arthropoda</taxon>
        <taxon>Hexapoda</taxon>
        <taxon>Insecta</taxon>
        <taxon>Pterygota</taxon>
        <taxon>Neoptera</taxon>
        <taxon>Endopterygota</taxon>
        <taxon>Lepidoptera</taxon>
        <taxon>Glossata</taxon>
        <taxon>Ditrysia</taxon>
        <taxon>Papilionoidea</taxon>
        <taxon>Papilionidae</taxon>
        <taxon>Papilioninae</taxon>
        <taxon>Papilio</taxon>
    </lineage>
</organism>
<dbReference type="GO" id="GO:0017171">
    <property type="term" value="F:serine hydrolase activity"/>
    <property type="evidence" value="ECO:0007669"/>
    <property type="project" value="TreeGrafter"/>
</dbReference>
<evidence type="ECO:0000256" key="3">
    <source>
        <dbReference type="ARBA" id="ARBA00022525"/>
    </source>
</evidence>
<keyword evidence="5" id="KW-0812">Transmembrane</keyword>
<dbReference type="Gene3D" id="3.40.50.1820">
    <property type="entry name" value="alpha/beta hydrolase"/>
    <property type="match status" value="1"/>
</dbReference>
<dbReference type="AlphaFoldDB" id="A0A0N1IGL3"/>
<evidence type="ECO:0000313" key="7">
    <source>
        <dbReference type="EMBL" id="KPJ12226.1"/>
    </source>
</evidence>
<comment type="similarity">
    <text evidence="2 4">Belongs to the AB hydrolase superfamily. Lipase family.</text>
</comment>
<dbReference type="GO" id="GO:0005615">
    <property type="term" value="C:extracellular space"/>
    <property type="evidence" value="ECO:0007669"/>
    <property type="project" value="TreeGrafter"/>
</dbReference>
<evidence type="ECO:0000256" key="1">
    <source>
        <dbReference type="ARBA" id="ARBA00004613"/>
    </source>
</evidence>
<gene>
    <name evidence="7" type="ORF">RR48_01109</name>
</gene>
<dbReference type="PANTHER" id="PTHR11610">
    <property type="entry name" value="LIPASE"/>
    <property type="match status" value="1"/>
</dbReference>
<evidence type="ECO:0000313" key="8">
    <source>
        <dbReference type="Proteomes" id="UP000053240"/>
    </source>
</evidence>
<evidence type="ECO:0000256" key="4">
    <source>
        <dbReference type="RuleBase" id="RU004262"/>
    </source>
</evidence>
<dbReference type="InterPro" id="IPR029058">
    <property type="entry name" value="AB_hydrolase_fold"/>
</dbReference>
<dbReference type="Pfam" id="PF00151">
    <property type="entry name" value="Lipase"/>
    <property type="match status" value="1"/>
</dbReference>
<evidence type="ECO:0000259" key="6">
    <source>
        <dbReference type="Pfam" id="PF00151"/>
    </source>
</evidence>
<dbReference type="InterPro" id="IPR000734">
    <property type="entry name" value="TAG_lipase"/>
</dbReference>
<keyword evidence="8" id="KW-1185">Reference proteome</keyword>
<dbReference type="InterPro" id="IPR013818">
    <property type="entry name" value="Lipase"/>
</dbReference>
<dbReference type="EMBL" id="KQ460781">
    <property type="protein sequence ID" value="KPJ12226.1"/>
    <property type="molecule type" value="Genomic_DNA"/>
</dbReference>
<reference evidence="7 8" key="1">
    <citation type="journal article" date="2015" name="Nat. Commun.">
        <title>Outbred genome sequencing and CRISPR/Cas9 gene editing in butterflies.</title>
        <authorList>
            <person name="Li X."/>
            <person name="Fan D."/>
            <person name="Zhang W."/>
            <person name="Liu G."/>
            <person name="Zhang L."/>
            <person name="Zhao L."/>
            <person name="Fang X."/>
            <person name="Chen L."/>
            <person name="Dong Y."/>
            <person name="Chen Y."/>
            <person name="Ding Y."/>
            <person name="Zhao R."/>
            <person name="Feng M."/>
            <person name="Zhu Y."/>
            <person name="Feng Y."/>
            <person name="Jiang X."/>
            <person name="Zhu D."/>
            <person name="Xiang H."/>
            <person name="Feng X."/>
            <person name="Li S."/>
            <person name="Wang J."/>
            <person name="Zhang G."/>
            <person name="Kronforst M.R."/>
            <person name="Wang W."/>
        </authorList>
    </citation>
    <scope>NUCLEOTIDE SEQUENCE [LARGE SCALE GENOMIC DNA]</scope>
    <source>
        <strain evidence="7">Ya'a_city_454_Pm</strain>
        <tissue evidence="7">Whole body</tissue>
    </source>
</reference>
<keyword evidence="5" id="KW-1133">Transmembrane helix</keyword>
<sequence>MILILLEERQSYVYLLTKNPSVVMLKCDCSSQEMALLSVNVCEIKASVAQGMARRIVISYIHVILVLLLVFGFVSGDEYTPSPNIGSPAGLVPNCPGVLKNATISQKKLQMLRILVHKVINGKVHRTDYPIAGAAKSLAKDKLVDFKNKKTVFYIGGFFDSAYFPFSQAIGTVYSKRGYNVLLSETFQFLTYIYPKSVRLSKVIGDKIGELLVNLENLGLKADNLEIVGMSIGAHIAGYASKYYYSATGKKPSRLTGLDPAGPCFRGLPPDLRLRKTDAERVDILHTNIDGFGIAENLGHVDFYVNGGEYQPGDIVAVPCLVICSHIRSAIYWWLAVQNPKKFIAIKCDSIQDARFAKCYNGSETNYVGLETKFDRPGLYYLPTYNEFPYYRAKEGLDEENEIYKYHAARVNAEDLFIV</sequence>
<protein>
    <submittedName>
        <fullName evidence="7">Lipase member H-B</fullName>
    </submittedName>
</protein>
<dbReference type="GO" id="GO:0016298">
    <property type="term" value="F:lipase activity"/>
    <property type="evidence" value="ECO:0007669"/>
    <property type="project" value="InterPro"/>
</dbReference>
<evidence type="ECO:0000256" key="2">
    <source>
        <dbReference type="ARBA" id="ARBA00010701"/>
    </source>
</evidence>